<evidence type="ECO:0000256" key="15">
    <source>
        <dbReference type="ARBA" id="ARBA00023324"/>
    </source>
</evidence>
<feature type="binding site" evidence="18">
    <location>
        <position position="391"/>
    </location>
    <ligand>
        <name>Ca(2+)</name>
        <dbReference type="ChEBI" id="CHEBI:29108"/>
        <label>2</label>
    </ligand>
</feature>
<dbReference type="GO" id="GO:0020037">
    <property type="term" value="F:heme binding"/>
    <property type="evidence" value="ECO:0007669"/>
    <property type="project" value="InterPro"/>
</dbReference>
<evidence type="ECO:0000256" key="14">
    <source>
        <dbReference type="ARBA" id="ARBA00023180"/>
    </source>
</evidence>
<dbReference type="GO" id="GO:0006979">
    <property type="term" value="P:response to oxidative stress"/>
    <property type="evidence" value="ECO:0007669"/>
    <property type="project" value="InterPro"/>
</dbReference>
<dbReference type="PANTHER" id="PTHR31235">
    <property type="entry name" value="PEROXIDASE 25-RELATED"/>
    <property type="match status" value="1"/>
</dbReference>
<evidence type="ECO:0000256" key="11">
    <source>
        <dbReference type="ARBA" id="ARBA00023002"/>
    </source>
</evidence>
<dbReference type="InterPro" id="IPR033905">
    <property type="entry name" value="Secretory_peroxidase"/>
</dbReference>
<keyword evidence="24" id="KW-1185">Reference proteome</keyword>
<protein>
    <recommendedName>
        <fullName evidence="4">peroxidase</fullName>
        <ecNumber evidence="4">1.11.1.7</ecNumber>
    </recommendedName>
</protein>
<feature type="binding site" evidence="18">
    <location>
        <position position="208"/>
    </location>
    <ligand>
        <name>Ca(2+)</name>
        <dbReference type="ChEBI" id="CHEBI:29108"/>
        <label>1</label>
    </ligand>
</feature>
<feature type="binding site" evidence="18">
    <location>
        <position position="210"/>
    </location>
    <ligand>
        <name>Ca(2+)</name>
        <dbReference type="ChEBI" id="CHEBI:29108"/>
        <label>1</label>
    </ligand>
</feature>
<evidence type="ECO:0000256" key="4">
    <source>
        <dbReference type="ARBA" id="ARBA00012313"/>
    </source>
</evidence>
<dbReference type="PROSITE" id="PS00435">
    <property type="entry name" value="PEROXIDASE_1"/>
    <property type="match status" value="1"/>
</dbReference>
<name>A0AA88S4J7_9ASTE</name>
<feature type="binding site" evidence="17">
    <location>
        <position position="301"/>
    </location>
    <ligand>
        <name>substrate</name>
    </ligand>
</feature>
<comment type="cofactor">
    <cofactor evidence="18">
        <name>Ca(2+)</name>
        <dbReference type="ChEBI" id="CHEBI:29108"/>
    </cofactor>
    <text evidence="18">Binds 2 calcium ions per subunit.</text>
</comment>
<dbReference type="FunFam" id="1.10.420.10:FF:000008">
    <property type="entry name" value="Peroxidase"/>
    <property type="match status" value="1"/>
</dbReference>
<dbReference type="Gene3D" id="1.10.420.10">
    <property type="entry name" value="Peroxidase, domain 2"/>
    <property type="match status" value="1"/>
</dbReference>
<dbReference type="GO" id="GO:0140825">
    <property type="term" value="F:lactoperoxidase activity"/>
    <property type="evidence" value="ECO:0007669"/>
    <property type="project" value="UniProtKB-EC"/>
</dbReference>
<feature type="disulfide bond" evidence="20">
    <location>
        <begin position="206"/>
        <end position="211"/>
    </location>
</feature>
<dbReference type="InterPro" id="IPR010255">
    <property type="entry name" value="Haem_peroxidase_sf"/>
</dbReference>
<dbReference type="PRINTS" id="PR00461">
    <property type="entry name" value="PLPEROXIDASE"/>
</dbReference>
<dbReference type="EC" id="1.11.1.7" evidence="4"/>
<evidence type="ECO:0000313" key="24">
    <source>
        <dbReference type="Proteomes" id="UP001187471"/>
    </source>
</evidence>
<dbReference type="InterPro" id="IPR019793">
    <property type="entry name" value="Peroxidases_heam-ligand_BS"/>
</dbReference>
<evidence type="ECO:0000256" key="16">
    <source>
        <dbReference type="PIRSR" id="PIRSR600823-1"/>
    </source>
</evidence>
<evidence type="ECO:0000256" key="3">
    <source>
        <dbReference type="ARBA" id="ARBA00006873"/>
    </source>
</evidence>
<dbReference type="FunFam" id="1.10.520.10:FF:000001">
    <property type="entry name" value="Peroxidase"/>
    <property type="match status" value="1"/>
</dbReference>
<feature type="domain" description="Plant heme peroxidase family profile" evidence="22">
    <location>
        <begin position="163"/>
        <end position="462"/>
    </location>
</feature>
<feature type="domain" description="Plant heme peroxidase family profile" evidence="22">
    <location>
        <begin position="21"/>
        <end position="67"/>
    </location>
</feature>
<sequence length="462" mass="51228">FVVLILSLVVLRAVRVCNGSRLKMMYYSRSCPSVHFIVRNITWNNVAANPSLAAKLLRLHYHYCFVRFDMEGAMDRISQLPELMEGAMDRISQFVAPDLEAIPPPRHQVRNLDLRVYTNQEEPAVSTAEKFQEYQKMSARVGFFILLVSFVLLGVTKVCDAGLLSKNFYQKSCSQAEKLVRDITRNKTQTDSTLGAKLLRVHYHDCFVKGCDASILLDRVGTNLSEKEARPNLSLSGFEVIDDIKSQIEKVCPGVVSCADILALAARDSVSFPSKEPVWDVLTGRRDGRISLASEANGNLPSPFSDFNTLKQLFARKNLTVNDLVALSGAHTIGVAHCGAFSRRLFNFTGKGDTDPSINATYAESLKKQCPNPANPATTVAMDPQSSLSFDTQYFTTLNQNKGLFQSDAALLTDRVSAKIVKQLQVPKDFFSEFGKSMKKMGAMEVLTGNAGEIRKNCRIVN</sequence>
<feature type="binding site" description="axial binding residue" evidence="18">
    <location>
        <position position="331"/>
    </location>
    <ligand>
        <name>heme b</name>
        <dbReference type="ChEBI" id="CHEBI:60344"/>
    </ligand>
    <ligandPart>
        <name>Fe</name>
        <dbReference type="ChEBI" id="CHEBI:18248"/>
    </ligandPart>
</feature>
<evidence type="ECO:0000256" key="19">
    <source>
        <dbReference type="PIRSR" id="PIRSR600823-4"/>
    </source>
</evidence>
<keyword evidence="14" id="KW-0325">Glycoprotein</keyword>
<comment type="function">
    <text evidence="2">Removal of H(2)O(2), oxidation of toxic reductants, biosynthesis and degradation of lignin, suberization, auxin catabolism, response to environmental stresses such as wounding, pathogen attack and oxidative stress. These functions might be dependent on each isozyme/isoform in each plant tissue.</text>
</comment>
<dbReference type="PROSITE" id="PS50873">
    <property type="entry name" value="PEROXIDASE_4"/>
    <property type="match status" value="2"/>
</dbReference>
<keyword evidence="9 21" id="KW-0732">Signal</keyword>
<keyword evidence="5" id="KW-0964">Secreted</keyword>
<feature type="binding site" evidence="18">
    <location>
        <position position="226"/>
    </location>
    <ligand>
        <name>Ca(2+)</name>
        <dbReference type="ChEBI" id="CHEBI:29108"/>
        <label>1</label>
    </ligand>
</feature>
<feature type="disulfide bond" evidence="20">
    <location>
        <begin position="258"/>
        <end position="458"/>
    </location>
</feature>
<dbReference type="SUPFAM" id="SSF48113">
    <property type="entry name" value="Heme-dependent peroxidases"/>
    <property type="match status" value="2"/>
</dbReference>
<feature type="active site" description="Proton acceptor" evidence="16">
    <location>
        <position position="204"/>
    </location>
</feature>
<evidence type="ECO:0000256" key="17">
    <source>
        <dbReference type="PIRSR" id="PIRSR600823-2"/>
    </source>
</evidence>
<dbReference type="Proteomes" id="UP001187471">
    <property type="component" value="Unassembled WGS sequence"/>
</dbReference>
<accession>A0AA88S4J7</accession>
<evidence type="ECO:0000256" key="6">
    <source>
        <dbReference type="ARBA" id="ARBA00022559"/>
    </source>
</evidence>
<feature type="binding site" evidence="18">
    <location>
        <position position="212"/>
    </location>
    <ligand>
        <name>Ca(2+)</name>
        <dbReference type="ChEBI" id="CHEBI:29108"/>
        <label>1</label>
    </ligand>
</feature>
<feature type="non-terminal residue" evidence="23">
    <location>
        <position position="1"/>
    </location>
</feature>
<dbReference type="GO" id="GO:0042744">
    <property type="term" value="P:hydrogen peroxide catabolic process"/>
    <property type="evidence" value="ECO:0007669"/>
    <property type="project" value="UniProtKB-KW"/>
</dbReference>
<evidence type="ECO:0000256" key="13">
    <source>
        <dbReference type="ARBA" id="ARBA00023157"/>
    </source>
</evidence>
<evidence type="ECO:0000256" key="12">
    <source>
        <dbReference type="ARBA" id="ARBA00023004"/>
    </source>
</evidence>
<proteinExistence type="inferred from homology"/>
<dbReference type="PRINTS" id="PR00458">
    <property type="entry name" value="PEROXIDASE"/>
</dbReference>
<dbReference type="EMBL" id="JAVXUO010000087">
    <property type="protein sequence ID" value="KAK2995540.1"/>
    <property type="molecule type" value="Genomic_DNA"/>
</dbReference>
<comment type="similarity">
    <text evidence="3">Belongs to the peroxidase family. Ascorbate peroxidase subfamily.</text>
</comment>
<comment type="catalytic activity">
    <reaction evidence="1">
        <text>2 a phenolic donor + H2O2 = 2 a phenolic radical donor + 2 H2O</text>
        <dbReference type="Rhea" id="RHEA:56136"/>
        <dbReference type="ChEBI" id="CHEBI:15377"/>
        <dbReference type="ChEBI" id="CHEBI:16240"/>
        <dbReference type="ChEBI" id="CHEBI:139520"/>
        <dbReference type="ChEBI" id="CHEBI:139521"/>
        <dbReference type="EC" id="1.11.1.7"/>
    </reaction>
</comment>
<evidence type="ECO:0000256" key="9">
    <source>
        <dbReference type="ARBA" id="ARBA00022729"/>
    </source>
</evidence>
<evidence type="ECO:0000256" key="2">
    <source>
        <dbReference type="ARBA" id="ARBA00002322"/>
    </source>
</evidence>
<feature type="binding site" evidence="18">
    <location>
        <position position="383"/>
    </location>
    <ligand>
        <name>Ca(2+)</name>
        <dbReference type="ChEBI" id="CHEBI:29108"/>
        <label>2</label>
    </ligand>
</feature>
<dbReference type="Gene3D" id="1.10.520.10">
    <property type="match status" value="2"/>
</dbReference>
<gene>
    <name evidence="23" type="ORF">RJ640_014937</name>
</gene>
<feature type="binding site" evidence="18">
    <location>
        <position position="332"/>
    </location>
    <ligand>
        <name>Ca(2+)</name>
        <dbReference type="ChEBI" id="CHEBI:29108"/>
        <label>2</label>
    </ligand>
</feature>
<evidence type="ECO:0000256" key="10">
    <source>
        <dbReference type="ARBA" id="ARBA00022837"/>
    </source>
</evidence>
<evidence type="ECO:0000313" key="23">
    <source>
        <dbReference type="EMBL" id="KAK2995540.1"/>
    </source>
</evidence>
<dbReference type="CDD" id="cd00693">
    <property type="entry name" value="secretory_peroxidase"/>
    <property type="match status" value="1"/>
</dbReference>
<comment type="caution">
    <text evidence="23">The sequence shown here is derived from an EMBL/GenBank/DDBJ whole genome shotgun (WGS) entry which is preliminary data.</text>
</comment>
<keyword evidence="13 20" id="KW-1015">Disulfide bond</keyword>
<keyword evidence="7" id="KW-0349">Heme</keyword>
<comment type="cofactor">
    <cofactor evidence="18">
        <name>heme b</name>
        <dbReference type="ChEBI" id="CHEBI:60344"/>
    </cofactor>
    <text evidence="18">Binds 1 heme b (iron(II)-protoporphyrin IX) group per subunit.</text>
</comment>
<feature type="signal peptide" evidence="21">
    <location>
        <begin position="1"/>
        <end position="19"/>
    </location>
</feature>
<feature type="disulfide bond" evidence="20">
    <location>
        <begin position="173"/>
        <end position="252"/>
    </location>
</feature>
<reference evidence="23" key="1">
    <citation type="submission" date="2022-12" db="EMBL/GenBank/DDBJ databases">
        <title>Draft genome assemblies for two species of Escallonia (Escalloniales).</title>
        <authorList>
            <person name="Chanderbali A."/>
            <person name="Dervinis C."/>
            <person name="Anghel I."/>
            <person name="Soltis D."/>
            <person name="Soltis P."/>
            <person name="Zapata F."/>
        </authorList>
    </citation>
    <scope>NUCLEOTIDE SEQUENCE</scope>
    <source>
        <strain evidence="23">UCBG92.1500</strain>
        <tissue evidence="23">Leaf</tissue>
    </source>
</reference>
<keyword evidence="12 18" id="KW-0408">Iron</keyword>
<organism evidence="23 24">
    <name type="scientific">Escallonia rubra</name>
    <dbReference type="NCBI Taxonomy" id="112253"/>
    <lineage>
        <taxon>Eukaryota</taxon>
        <taxon>Viridiplantae</taxon>
        <taxon>Streptophyta</taxon>
        <taxon>Embryophyta</taxon>
        <taxon>Tracheophyta</taxon>
        <taxon>Spermatophyta</taxon>
        <taxon>Magnoliopsida</taxon>
        <taxon>eudicotyledons</taxon>
        <taxon>Gunneridae</taxon>
        <taxon>Pentapetalae</taxon>
        <taxon>asterids</taxon>
        <taxon>campanulids</taxon>
        <taxon>Escalloniales</taxon>
        <taxon>Escalloniaceae</taxon>
        <taxon>Escallonia</taxon>
    </lineage>
</organism>
<dbReference type="AlphaFoldDB" id="A0AA88S4J7"/>
<evidence type="ECO:0000256" key="1">
    <source>
        <dbReference type="ARBA" id="ARBA00000189"/>
    </source>
</evidence>
<evidence type="ECO:0000256" key="8">
    <source>
        <dbReference type="ARBA" id="ARBA00022723"/>
    </source>
</evidence>
<evidence type="ECO:0000256" key="20">
    <source>
        <dbReference type="PIRSR" id="PIRSR600823-5"/>
    </source>
</evidence>
<evidence type="ECO:0000259" key="22">
    <source>
        <dbReference type="PROSITE" id="PS50873"/>
    </source>
</evidence>
<feature type="site" description="Transition state stabilizer" evidence="19">
    <location>
        <position position="200"/>
    </location>
</feature>
<evidence type="ECO:0000256" key="21">
    <source>
        <dbReference type="SAM" id="SignalP"/>
    </source>
</evidence>
<keyword evidence="6" id="KW-0575">Peroxidase</keyword>
<keyword evidence="15" id="KW-0376">Hydrogen peroxide</keyword>
<feature type="chain" id="PRO_5041740010" description="peroxidase" evidence="21">
    <location>
        <begin position="20"/>
        <end position="462"/>
    </location>
</feature>
<keyword evidence="8 18" id="KW-0479">Metal-binding</keyword>
<evidence type="ECO:0000256" key="7">
    <source>
        <dbReference type="ARBA" id="ARBA00022617"/>
    </source>
</evidence>
<feature type="disulfide bond" evidence="20">
    <location>
        <begin position="338"/>
        <end position="370"/>
    </location>
</feature>
<evidence type="ECO:0000256" key="18">
    <source>
        <dbReference type="PIRSR" id="PIRSR600823-3"/>
    </source>
</evidence>
<keyword evidence="11" id="KW-0560">Oxidoreductase</keyword>
<dbReference type="InterPro" id="IPR002016">
    <property type="entry name" value="Haem_peroxidase"/>
</dbReference>
<feature type="binding site" evidence="18">
    <location>
        <position position="205"/>
    </location>
    <ligand>
        <name>Ca(2+)</name>
        <dbReference type="ChEBI" id="CHEBI:29108"/>
        <label>1</label>
    </ligand>
</feature>
<feature type="binding site" evidence="18">
    <location>
        <position position="214"/>
    </location>
    <ligand>
        <name>Ca(2+)</name>
        <dbReference type="ChEBI" id="CHEBI:29108"/>
        <label>1</label>
    </ligand>
</feature>
<evidence type="ECO:0000256" key="5">
    <source>
        <dbReference type="ARBA" id="ARBA00022525"/>
    </source>
</evidence>
<keyword evidence="10 18" id="KW-0106">Calcium</keyword>
<dbReference type="GO" id="GO:0046872">
    <property type="term" value="F:metal ion binding"/>
    <property type="evidence" value="ECO:0007669"/>
    <property type="project" value="UniProtKB-KW"/>
</dbReference>
<dbReference type="Pfam" id="PF00141">
    <property type="entry name" value="peroxidase"/>
    <property type="match status" value="1"/>
</dbReference>
<dbReference type="InterPro" id="IPR000823">
    <property type="entry name" value="Peroxidase_pln"/>
</dbReference>